<reference evidence="4" key="1">
    <citation type="submission" date="2020-07" db="EMBL/GenBank/DDBJ databases">
        <title>Huge and variable diversity of episymbiotic CPR bacteria and DPANN archaea in groundwater ecosystems.</title>
        <authorList>
            <person name="He C.Y."/>
            <person name="Keren R."/>
            <person name="Whittaker M."/>
            <person name="Farag I.F."/>
            <person name="Doudna J."/>
            <person name="Cate J.H.D."/>
            <person name="Banfield J.F."/>
        </authorList>
    </citation>
    <scope>NUCLEOTIDE SEQUENCE</scope>
    <source>
        <strain evidence="4">NC_groundwater_717_Ag_S-0.2um_59_8</strain>
    </source>
</reference>
<dbReference type="Proteomes" id="UP000741360">
    <property type="component" value="Unassembled WGS sequence"/>
</dbReference>
<dbReference type="AlphaFoldDB" id="A0A932M1A1"/>
<protein>
    <submittedName>
        <fullName evidence="4">BatA domain-containing protein</fullName>
    </submittedName>
</protein>
<sequence>MGFMNPWMLAAMGAVALPVLIHLISKRRLHRIPFAPMRYLLLAHNRLVRRNRLRQWLLLALRMAAVALLALFVAHPVFSRSRDILEIARQSEALVLILDNSLSMGYLEGNMTRLDRGRKILEAFLQGLAGGHRMVLLATNPATKSEGPLTLGDRAQALAVLKGITFSYGTADIPGVFQQAYQLLAREKAQGKSAIVVVTDLGRNGWDQFNPGALRGINLDIPVTLVDLAAGASSANRSVQSVEVARDPMGQGTPSQLKAVVANFSTQAQKAVPVSLWVGSAKLAEQLVDLEPGERRAVNISFLPPAAGLQEGRIELGPDDLSGDDRLFFPLNVSAEVKVLVVDGDPRPSLSASETYYLTNALHPEGVGERGLIGPRVVTPKEIEGISLKDYGAVILANVESISPEARSSLFRYLWDGGGLIFFLGDKVEPQRYNRDLFEGATPLLPVSLAEIKTAVEKSPFRITRIDVGSPIVEIFRGPGQEAFRNARFSRYFRVESRRTPVHSLLEMESGDPLLLEASVGRGKVLLFTSSADLDWNNLPATSAYLPLFQQAVLSVTGRLADQGVQTISWGTKQEVVVPVSGVGKEARLREPGGRSIAVPIENRGDKAVVVFQPQGPPGIYRLEVPGSQEIWYGVNPPAAESDLTPVDLAQLKQKAGGIPLDRIAAPAGKEESLLGTRETDFSPWFLLVLGGVLAAEAFVAHRN</sequence>
<dbReference type="InterPro" id="IPR002035">
    <property type="entry name" value="VWF_A"/>
</dbReference>
<name>A0A932M1A1_UNCTE</name>
<evidence type="ECO:0000313" key="4">
    <source>
        <dbReference type="EMBL" id="MBI3014636.1"/>
    </source>
</evidence>
<dbReference type="InterPro" id="IPR024163">
    <property type="entry name" value="Aerotolerance_reg_N"/>
</dbReference>
<dbReference type="SUPFAM" id="SSF53300">
    <property type="entry name" value="vWA-like"/>
    <property type="match status" value="1"/>
</dbReference>
<accession>A0A932M1A1</accession>
<keyword evidence="1" id="KW-1133">Transmembrane helix</keyword>
<evidence type="ECO:0000259" key="2">
    <source>
        <dbReference type="Pfam" id="PF07584"/>
    </source>
</evidence>
<dbReference type="NCBIfam" id="TIGR02226">
    <property type="entry name" value="two_anch"/>
    <property type="match status" value="1"/>
</dbReference>
<dbReference type="Pfam" id="PF13519">
    <property type="entry name" value="VWA_2"/>
    <property type="match status" value="1"/>
</dbReference>
<feature type="domain" description="Aerotolerance regulator N-terminal" evidence="2">
    <location>
        <begin position="1"/>
        <end position="76"/>
    </location>
</feature>
<keyword evidence="1" id="KW-0812">Transmembrane</keyword>
<dbReference type="InterPro" id="IPR011933">
    <property type="entry name" value="Double_TM_dom"/>
</dbReference>
<dbReference type="EMBL" id="JACPSX010000108">
    <property type="protein sequence ID" value="MBI3014636.1"/>
    <property type="molecule type" value="Genomic_DNA"/>
</dbReference>
<feature type="transmembrane region" description="Helical" evidence="1">
    <location>
        <begin position="6"/>
        <end position="24"/>
    </location>
</feature>
<dbReference type="InterPro" id="IPR036465">
    <property type="entry name" value="vWFA_dom_sf"/>
</dbReference>
<dbReference type="Gene3D" id="3.40.50.880">
    <property type="match status" value="1"/>
</dbReference>
<dbReference type="PANTHER" id="PTHR37464:SF1">
    <property type="entry name" value="BLL2463 PROTEIN"/>
    <property type="match status" value="1"/>
</dbReference>
<evidence type="ECO:0000313" key="5">
    <source>
        <dbReference type="Proteomes" id="UP000741360"/>
    </source>
</evidence>
<proteinExistence type="predicted"/>
<evidence type="ECO:0000256" key="1">
    <source>
        <dbReference type="SAM" id="Phobius"/>
    </source>
</evidence>
<keyword evidence="1" id="KW-0472">Membrane</keyword>
<dbReference type="Pfam" id="PF07584">
    <property type="entry name" value="BatA"/>
    <property type="match status" value="1"/>
</dbReference>
<comment type="caution">
    <text evidence="4">The sequence shown here is derived from an EMBL/GenBank/DDBJ whole genome shotgun (WGS) entry which is preliminary data.</text>
</comment>
<organism evidence="4 5">
    <name type="scientific">Tectimicrobiota bacterium</name>
    <dbReference type="NCBI Taxonomy" id="2528274"/>
    <lineage>
        <taxon>Bacteria</taxon>
        <taxon>Pseudomonadati</taxon>
        <taxon>Nitrospinota/Tectimicrobiota group</taxon>
        <taxon>Candidatus Tectimicrobiota</taxon>
    </lineage>
</organism>
<gene>
    <name evidence="4" type="ORF">HYY65_06170</name>
</gene>
<feature type="domain" description="VWFA" evidence="3">
    <location>
        <begin position="94"/>
        <end position="200"/>
    </location>
</feature>
<feature type="transmembrane region" description="Helical" evidence="1">
    <location>
        <begin position="56"/>
        <end position="78"/>
    </location>
</feature>
<dbReference type="InterPro" id="IPR029062">
    <property type="entry name" value="Class_I_gatase-like"/>
</dbReference>
<dbReference type="Gene3D" id="3.40.50.410">
    <property type="entry name" value="von Willebrand factor, type A domain"/>
    <property type="match status" value="1"/>
</dbReference>
<evidence type="ECO:0000259" key="3">
    <source>
        <dbReference type="Pfam" id="PF13519"/>
    </source>
</evidence>
<dbReference type="PANTHER" id="PTHR37464">
    <property type="entry name" value="BLL2463 PROTEIN"/>
    <property type="match status" value="1"/>
</dbReference>
<dbReference type="SUPFAM" id="SSF52317">
    <property type="entry name" value="Class I glutamine amidotransferase-like"/>
    <property type="match status" value="1"/>
</dbReference>